<evidence type="ECO:0008006" key="4">
    <source>
        <dbReference type="Google" id="ProtNLM"/>
    </source>
</evidence>
<gene>
    <name evidence="2" type="ORF">BHU72_02125</name>
</gene>
<proteinExistence type="predicted"/>
<comment type="caution">
    <text evidence="2">The sequence shown here is derived from an EMBL/GenBank/DDBJ whole genome shotgun (WGS) entry which is preliminary data.</text>
</comment>
<evidence type="ECO:0000313" key="3">
    <source>
        <dbReference type="Proteomes" id="UP000095255"/>
    </source>
</evidence>
<dbReference type="EMBL" id="MJAT01000012">
    <property type="protein sequence ID" value="OEH85619.1"/>
    <property type="molecule type" value="Genomic_DNA"/>
</dbReference>
<dbReference type="AlphaFoldDB" id="A0A1E5L6I6"/>
<dbReference type="RefSeq" id="WP_069701703.1">
    <property type="nucleotide sequence ID" value="NZ_MJAT01000012.1"/>
</dbReference>
<protein>
    <recommendedName>
        <fullName evidence="4">Prepilin-type N-terminal cleavage/methylation domain-containing protein</fullName>
    </recommendedName>
</protein>
<reference evidence="2 3" key="1">
    <citation type="submission" date="2016-09" db="EMBL/GenBank/DDBJ databases">
        <title>Desulfuribacillus arsenicus sp. nov., an obligately anaerobic, dissimilatory arsenic- and antimonate-reducing bacterium isolated from anoxic sediments.</title>
        <authorList>
            <person name="Abin C.A."/>
            <person name="Hollibaugh J.T."/>
        </authorList>
    </citation>
    <scope>NUCLEOTIDE SEQUENCE [LARGE SCALE GENOMIC DNA]</scope>
    <source>
        <strain evidence="2 3">MLFW-2</strain>
    </source>
</reference>
<organism evidence="2 3">
    <name type="scientific">Desulfuribacillus stibiiarsenatis</name>
    <dbReference type="NCBI Taxonomy" id="1390249"/>
    <lineage>
        <taxon>Bacteria</taxon>
        <taxon>Bacillati</taxon>
        <taxon>Bacillota</taxon>
        <taxon>Desulfuribacillia</taxon>
        <taxon>Desulfuribacillales</taxon>
        <taxon>Desulfuribacillaceae</taxon>
        <taxon>Desulfuribacillus</taxon>
    </lineage>
</organism>
<name>A0A1E5L6I6_9FIRM</name>
<accession>A0A1E5L6I6</accession>
<sequence length="122" mass="14215">MSCDKSSNQGMVLVDVLLSIQIFLVLILFMVTTITFHREAMNAQDNQQTALYILQSELEQYIARREPQDQSWVIESDNYPVFHITFNTVSVEHSLWLITGIIQWEQNKKSKEITLATYAFQK</sequence>
<evidence type="ECO:0000313" key="2">
    <source>
        <dbReference type="EMBL" id="OEH85619.1"/>
    </source>
</evidence>
<evidence type="ECO:0000256" key="1">
    <source>
        <dbReference type="SAM" id="Phobius"/>
    </source>
</evidence>
<keyword evidence="3" id="KW-1185">Reference proteome</keyword>
<keyword evidence="1" id="KW-0812">Transmembrane</keyword>
<feature type="transmembrane region" description="Helical" evidence="1">
    <location>
        <begin position="12"/>
        <end position="36"/>
    </location>
</feature>
<dbReference type="STRING" id="1390249.BHU72_02125"/>
<keyword evidence="1" id="KW-1133">Transmembrane helix</keyword>
<keyword evidence="1" id="KW-0472">Membrane</keyword>
<dbReference type="Proteomes" id="UP000095255">
    <property type="component" value="Unassembled WGS sequence"/>
</dbReference>